<feature type="region of interest" description="Disordered" evidence="1">
    <location>
        <begin position="218"/>
        <end position="241"/>
    </location>
</feature>
<protein>
    <recommendedName>
        <fullName evidence="2">Antitoxin SocA-like Panacea domain-containing protein</fullName>
    </recommendedName>
</protein>
<name>A0ABP3D2C8_9ACTN</name>
<feature type="region of interest" description="Disordered" evidence="1">
    <location>
        <begin position="1"/>
        <end position="56"/>
    </location>
</feature>
<evidence type="ECO:0000259" key="2">
    <source>
        <dbReference type="Pfam" id="PF13274"/>
    </source>
</evidence>
<feature type="domain" description="Antitoxin SocA-like Panacea" evidence="2">
    <location>
        <begin position="83"/>
        <end position="163"/>
    </location>
</feature>
<keyword evidence="4" id="KW-1185">Reference proteome</keyword>
<accession>A0ABP3D2C8</accession>
<proteinExistence type="predicted"/>
<organism evidence="3 4">
    <name type="scientific">Cryptosporangium japonicum</name>
    <dbReference type="NCBI Taxonomy" id="80872"/>
    <lineage>
        <taxon>Bacteria</taxon>
        <taxon>Bacillati</taxon>
        <taxon>Actinomycetota</taxon>
        <taxon>Actinomycetes</taxon>
        <taxon>Cryptosporangiales</taxon>
        <taxon>Cryptosporangiaceae</taxon>
        <taxon>Cryptosporangium</taxon>
    </lineage>
</organism>
<evidence type="ECO:0000256" key="1">
    <source>
        <dbReference type="SAM" id="MobiDB-lite"/>
    </source>
</evidence>
<sequence length="241" mass="25772">MTENKPIQLQLLRAATPGPGGPHIRRPGGSAGRPASVRGRSGQESDSVGPRRYGRGMTTTARDVAAALSQRVPHLGTRKLHPLLYYCQGHHLAIADRPLFPETIAAWDDGPTVPALWRDEQPVGSSDNMPESELGIVGYVVSRYSGLSGNDLANLARAEAPWKVADSHRRPGGSVAIEHAWMRDHFRTEGAPLAGDGRLPLDSPAVAELLAGAQQRFDRRYGKPTDIEEGAAGSAAERQGA</sequence>
<dbReference type="Proteomes" id="UP001500967">
    <property type="component" value="Unassembled WGS sequence"/>
</dbReference>
<dbReference type="Pfam" id="PF13274">
    <property type="entry name" value="SocA_Panacea"/>
    <property type="match status" value="1"/>
</dbReference>
<reference evidence="4" key="1">
    <citation type="journal article" date="2019" name="Int. J. Syst. Evol. Microbiol.">
        <title>The Global Catalogue of Microorganisms (GCM) 10K type strain sequencing project: providing services to taxonomists for standard genome sequencing and annotation.</title>
        <authorList>
            <consortium name="The Broad Institute Genomics Platform"/>
            <consortium name="The Broad Institute Genome Sequencing Center for Infectious Disease"/>
            <person name="Wu L."/>
            <person name="Ma J."/>
        </authorList>
    </citation>
    <scope>NUCLEOTIDE SEQUENCE [LARGE SCALE GENOMIC DNA]</scope>
    <source>
        <strain evidence="4">JCM 10425</strain>
    </source>
</reference>
<gene>
    <name evidence="3" type="ORF">GCM10009539_03550</name>
</gene>
<comment type="caution">
    <text evidence="3">The sequence shown here is derived from an EMBL/GenBank/DDBJ whole genome shotgun (WGS) entry which is preliminary data.</text>
</comment>
<evidence type="ECO:0000313" key="3">
    <source>
        <dbReference type="EMBL" id="GAA0221622.1"/>
    </source>
</evidence>
<dbReference type="InterPro" id="IPR025272">
    <property type="entry name" value="SocA_Panacea"/>
</dbReference>
<evidence type="ECO:0000313" key="4">
    <source>
        <dbReference type="Proteomes" id="UP001500967"/>
    </source>
</evidence>
<dbReference type="EMBL" id="BAAAGX010000002">
    <property type="protein sequence ID" value="GAA0221622.1"/>
    <property type="molecule type" value="Genomic_DNA"/>
</dbReference>